<name>A0A445A5N3_ARAHY</name>
<evidence type="ECO:0000256" key="1">
    <source>
        <dbReference type="SAM" id="MobiDB-lite"/>
    </source>
</evidence>
<evidence type="ECO:0000259" key="2">
    <source>
        <dbReference type="Pfam" id="PF14111"/>
    </source>
</evidence>
<sequence length="170" mass="19517">MTKESSAWVTRQVEDLVERSTKKVKTREHVDINKPIEDMEIVDPCKGASHGMTKVSYKESLLTPAGPNSPGDNPECDPINEDDPDQEKPFDPCPKIPVSQEEFEDWCKPWKTALIVKVLEKRVVLGFMEQRLRKDWAIKGKINVIDMDRDYFLVHFTDEADYSHALMEGP</sequence>
<organism evidence="3 4">
    <name type="scientific">Arachis hypogaea</name>
    <name type="common">Peanut</name>
    <dbReference type="NCBI Taxonomy" id="3818"/>
    <lineage>
        <taxon>Eukaryota</taxon>
        <taxon>Viridiplantae</taxon>
        <taxon>Streptophyta</taxon>
        <taxon>Embryophyta</taxon>
        <taxon>Tracheophyta</taxon>
        <taxon>Spermatophyta</taxon>
        <taxon>Magnoliopsida</taxon>
        <taxon>eudicotyledons</taxon>
        <taxon>Gunneridae</taxon>
        <taxon>Pentapetalae</taxon>
        <taxon>rosids</taxon>
        <taxon>fabids</taxon>
        <taxon>Fabales</taxon>
        <taxon>Fabaceae</taxon>
        <taxon>Papilionoideae</taxon>
        <taxon>50 kb inversion clade</taxon>
        <taxon>dalbergioids sensu lato</taxon>
        <taxon>Dalbergieae</taxon>
        <taxon>Pterocarpus clade</taxon>
        <taxon>Arachis</taxon>
    </lineage>
</organism>
<dbReference type="STRING" id="3818.A0A445A5N3"/>
<keyword evidence="4" id="KW-1185">Reference proteome</keyword>
<feature type="compositionally biased region" description="Acidic residues" evidence="1">
    <location>
        <begin position="74"/>
        <end position="85"/>
    </location>
</feature>
<comment type="caution">
    <text evidence="3">The sequence shown here is derived from an EMBL/GenBank/DDBJ whole genome shotgun (WGS) entry which is preliminary data.</text>
</comment>
<evidence type="ECO:0000313" key="4">
    <source>
        <dbReference type="Proteomes" id="UP000289738"/>
    </source>
</evidence>
<feature type="region of interest" description="Disordered" evidence="1">
    <location>
        <begin position="1"/>
        <end position="26"/>
    </location>
</feature>
<dbReference type="EMBL" id="SDMP01000013">
    <property type="protein sequence ID" value="RYR21726.1"/>
    <property type="molecule type" value="Genomic_DNA"/>
</dbReference>
<dbReference type="Pfam" id="PF14111">
    <property type="entry name" value="DUF4283"/>
    <property type="match status" value="1"/>
</dbReference>
<dbReference type="Proteomes" id="UP000289738">
    <property type="component" value="Chromosome B03"/>
</dbReference>
<feature type="compositionally biased region" description="Basic and acidic residues" evidence="1">
    <location>
        <begin position="12"/>
        <end position="26"/>
    </location>
</feature>
<accession>A0A445A5N3</accession>
<proteinExistence type="predicted"/>
<dbReference type="AlphaFoldDB" id="A0A445A5N3"/>
<protein>
    <recommendedName>
        <fullName evidence="2">DUF4283 domain-containing protein</fullName>
    </recommendedName>
</protein>
<reference evidence="3 4" key="1">
    <citation type="submission" date="2019-01" db="EMBL/GenBank/DDBJ databases">
        <title>Sequencing of cultivated peanut Arachis hypogaea provides insights into genome evolution and oil improvement.</title>
        <authorList>
            <person name="Chen X."/>
        </authorList>
    </citation>
    <scope>NUCLEOTIDE SEQUENCE [LARGE SCALE GENOMIC DNA]</scope>
    <source>
        <strain evidence="4">cv. Fuhuasheng</strain>
        <tissue evidence="3">Leaves</tissue>
    </source>
</reference>
<feature type="region of interest" description="Disordered" evidence="1">
    <location>
        <begin position="56"/>
        <end position="95"/>
    </location>
</feature>
<gene>
    <name evidence="3" type="ORF">Ahy_B03g067049</name>
</gene>
<dbReference type="InterPro" id="IPR025558">
    <property type="entry name" value="DUF4283"/>
</dbReference>
<evidence type="ECO:0000313" key="3">
    <source>
        <dbReference type="EMBL" id="RYR21726.1"/>
    </source>
</evidence>
<feature type="domain" description="DUF4283" evidence="2">
    <location>
        <begin position="110"/>
        <end position="170"/>
    </location>
</feature>